<comment type="caution">
    <text evidence="8">The sequence shown here is derived from an EMBL/GenBank/DDBJ whole genome shotgun (WGS) entry which is preliminary data.</text>
</comment>
<dbReference type="Proteomes" id="UP000031668">
    <property type="component" value="Unassembled WGS sequence"/>
</dbReference>
<evidence type="ECO:0000256" key="1">
    <source>
        <dbReference type="ARBA" id="ARBA00005527"/>
    </source>
</evidence>
<dbReference type="GO" id="GO:0005524">
    <property type="term" value="F:ATP binding"/>
    <property type="evidence" value="ECO:0007669"/>
    <property type="project" value="UniProtKB-KW"/>
</dbReference>
<protein>
    <submittedName>
        <fullName evidence="8">Glycogen synthase kinase-3 beta</fullName>
    </submittedName>
</protein>
<accession>A0A0C2MQJ1</accession>
<dbReference type="GO" id="GO:0007165">
    <property type="term" value="P:signal transduction"/>
    <property type="evidence" value="ECO:0007669"/>
    <property type="project" value="TreeGrafter"/>
</dbReference>
<dbReference type="GO" id="GO:0004674">
    <property type="term" value="F:protein serine/threonine kinase activity"/>
    <property type="evidence" value="ECO:0007669"/>
    <property type="project" value="UniProtKB-KW"/>
</dbReference>
<dbReference type="InterPro" id="IPR008271">
    <property type="entry name" value="Ser/Thr_kinase_AS"/>
</dbReference>
<evidence type="ECO:0000259" key="7">
    <source>
        <dbReference type="PROSITE" id="PS50011"/>
    </source>
</evidence>
<dbReference type="Pfam" id="PF00069">
    <property type="entry name" value="Pkinase"/>
    <property type="match status" value="1"/>
</dbReference>
<dbReference type="Gene3D" id="1.10.510.10">
    <property type="entry name" value="Transferase(Phosphotransferase) domain 1"/>
    <property type="match status" value="1"/>
</dbReference>
<dbReference type="AlphaFoldDB" id="A0A0C2MQJ1"/>
<keyword evidence="4" id="KW-0547">Nucleotide-binding</keyword>
<keyword evidence="9" id="KW-1185">Reference proteome</keyword>
<keyword evidence="6" id="KW-0067">ATP-binding</keyword>
<evidence type="ECO:0000256" key="6">
    <source>
        <dbReference type="ARBA" id="ARBA00022840"/>
    </source>
</evidence>
<dbReference type="OMA" id="EEIKHMN"/>
<gene>
    <name evidence="8" type="ORF">RF11_11414</name>
</gene>
<reference evidence="8 9" key="1">
    <citation type="journal article" date="2014" name="Genome Biol. Evol.">
        <title>The genome of the myxosporean Thelohanellus kitauei shows adaptations to nutrient acquisition within its fish host.</title>
        <authorList>
            <person name="Yang Y."/>
            <person name="Xiong J."/>
            <person name="Zhou Z."/>
            <person name="Huo F."/>
            <person name="Miao W."/>
            <person name="Ran C."/>
            <person name="Liu Y."/>
            <person name="Zhang J."/>
            <person name="Feng J."/>
            <person name="Wang M."/>
            <person name="Wang M."/>
            <person name="Wang L."/>
            <person name="Yao B."/>
        </authorList>
    </citation>
    <scope>NUCLEOTIDE SEQUENCE [LARGE SCALE GENOMIC DNA]</scope>
    <source>
        <strain evidence="8">Wuqing</strain>
    </source>
</reference>
<dbReference type="InterPro" id="IPR011009">
    <property type="entry name" value="Kinase-like_dom_sf"/>
</dbReference>
<name>A0A0C2MQJ1_THEKT</name>
<keyword evidence="3" id="KW-0808">Transferase</keyword>
<dbReference type="FunFam" id="1.10.510.10:FF:000624">
    <property type="entry name" value="Mitogen-activated protein kinase"/>
    <property type="match status" value="1"/>
</dbReference>
<sequence>MKLDANNGLVSNGKVDPSADAMIPRGIFEVYTKDLPDRPVNILLSGVTRISHGTFGVVYRADMILNPKRGTPSSLSHRTPSERVALKTVYQDARYKNRELEIGRILNHPNIIQMKYYFKIQAENGSTYLGLIMEYCPISFQHFMRDNVKSGVIPQESVLKKYAFQLISGIDYIHVRNICHRDIKPQNILLSEDRNVLKICDFGSAKRLVQNESNVAYICSRHYRAPELIAGVSDYTTAVDIWSCGCVIAEAYSGVTLFNGDSSLDQMRKILFMLELPQSYEGLLKQNNHAEIFECRPTKGILNKRLKCKYKNYVALAEEMLSFHPFFRPTSTQLLAHEYFK</sequence>
<comment type="similarity">
    <text evidence="1">Belongs to the protein kinase superfamily. CMGC Ser/Thr protein kinase family. GSK-3 subfamily.</text>
</comment>
<dbReference type="PROSITE" id="PS50011">
    <property type="entry name" value="PROTEIN_KINASE_DOM"/>
    <property type="match status" value="1"/>
</dbReference>
<evidence type="ECO:0000256" key="2">
    <source>
        <dbReference type="ARBA" id="ARBA00022527"/>
    </source>
</evidence>
<dbReference type="PANTHER" id="PTHR24057">
    <property type="entry name" value="GLYCOGEN SYNTHASE KINASE-3 ALPHA"/>
    <property type="match status" value="1"/>
</dbReference>
<dbReference type="SMART" id="SM00220">
    <property type="entry name" value="S_TKc"/>
    <property type="match status" value="1"/>
</dbReference>
<evidence type="ECO:0000313" key="8">
    <source>
        <dbReference type="EMBL" id="KII63916.1"/>
    </source>
</evidence>
<evidence type="ECO:0000256" key="4">
    <source>
        <dbReference type="ARBA" id="ARBA00022741"/>
    </source>
</evidence>
<dbReference type="PANTHER" id="PTHR24057:SF0">
    <property type="entry name" value="PROTEIN KINASE SHAGGY-RELATED"/>
    <property type="match status" value="1"/>
</dbReference>
<keyword evidence="5 8" id="KW-0418">Kinase</keyword>
<dbReference type="OrthoDB" id="272141at2759"/>
<feature type="domain" description="Protein kinase" evidence="7">
    <location>
        <begin position="44"/>
        <end position="340"/>
    </location>
</feature>
<dbReference type="Gene3D" id="3.30.200.20">
    <property type="entry name" value="Phosphorylase Kinase, domain 1"/>
    <property type="match status" value="1"/>
</dbReference>
<dbReference type="InterPro" id="IPR000719">
    <property type="entry name" value="Prot_kinase_dom"/>
</dbReference>
<dbReference type="InterPro" id="IPR050591">
    <property type="entry name" value="GSK-3"/>
</dbReference>
<dbReference type="GO" id="GO:0005737">
    <property type="term" value="C:cytoplasm"/>
    <property type="evidence" value="ECO:0007669"/>
    <property type="project" value="TreeGrafter"/>
</dbReference>
<dbReference type="SUPFAM" id="SSF56112">
    <property type="entry name" value="Protein kinase-like (PK-like)"/>
    <property type="match status" value="1"/>
</dbReference>
<dbReference type="GO" id="GO:0030154">
    <property type="term" value="P:cell differentiation"/>
    <property type="evidence" value="ECO:0007669"/>
    <property type="project" value="TreeGrafter"/>
</dbReference>
<dbReference type="EMBL" id="JWZT01004522">
    <property type="protein sequence ID" value="KII63916.1"/>
    <property type="molecule type" value="Genomic_DNA"/>
</dbReference>
<dbReference type="PROSITE" id="PS00108">
    <property type="entry name" value="PROTEIN_KINASE_ST"/>
    <property type="match status" value="1"/>
</dbReference>
<organism evidence="8 9">
    <name type="scientific">Thelohanellus kitauei</name>
    <name type="common">Myxosporean</name>
    <dbReference type="NCBI Taxonomy" id="669202"/>
    <lineage>
        <taxon>Eukaryota</taxon>
        <taxon>Metazoa</taxon>
        <taxon>Cnidaria</taxon>
        <taxon>Myxozoa</taxon>
        <taxon>Myxosporea</taxon>
        <taxon>Bivalvulida</taxon>
        <taxon>Platysporina</taxon>
        <taxon>Myxobolidae</taxon>
        <taxon>Thelohanellus</taxon>
    </lineage>
</organism>
<dbReference type="GO" id="GO:0005634">
    <property type="term" value="C:nucleus"/>
    <property type="evidence" value="ECO:0007669"/>
    <property type="project" value="TreeGrafter"/>
</dbReference>
<evidence type="ECO:0000256" key="5">
    <source>
        <dbReference type="ARBA" id="ARBA00022777"/>
    </source>
</evidence>
<evidence type="ECO:0000256" key="3">
    <source>
        <dbReference type="ARBA" id="ARBA00022679"/>
    </source>
</evidence>
<proteinExistence type="inferred from homology"/>
<evidence type="ECO:0000313" key="9">
    <source>
        <dbReference type="Proteomes" id="UP000031668"/>
    </source>
</evidence>
<keyword evidence="2" id="KW-0723">Serine/threonine-protein kinase</keyword>